<reference evidence="1 2" key="1">
    <citation type="submission" date="2014-10" db="EMBL/GenBank/DDBJ databases">
        <title>Draft genome of anammox bacterium scalindua brodae, obtained using differential coverage binning of sequence data from two enrichment reactors.</title>
        <authorList>
            <person name="Speth D.R."/>
            <person name="Russ L."/>
            <person name="Kartal B."/>
            <person name="Op den Camp H.J."/>
            <person name="Dutilh B.E."/>
            <person name="Jetten M.S."/>
        </authorList>
    </citation>
    <scope>NUCLEOTIDE SEQUENCE [LARGE SCALE GENOMIC DNA]</scope>
    <source>
        <strain evidence="1">RU1</strain>
    </source>
</reference>
<evidence type="ECO:0000313" key="2">
    <source>
        <dbReference type="Proteomes" id="UP000030652"/>
    </source>
</evidence>
<comment type="caution">
    <text evidence="1">The sequence shown here is derived from an EMBL/GenBank/DDBJ whole genome shotgun (WGS) entry which is preliminary data.</text>
</comment>
<gene>
    <name evidence="1" type="ORF">SCABRO_03134</name>
</gene>
<organism evidence="1 2">
    <name type="scientific">Candidatus Scalindua brodae</name>
    <dbReference type="NCBI Taxonomy" id="237368"/>
    <lineage>
        <taxon>Bacteria</taxon>
        <taxon>Pseudomonadati</taxon>
        <taxon>Planctomycetota</taxon>
        <taxon>Candidatus Brocadiia</taxon>
        <taxon>Candidatus Brocadiales</taxon>
        <taxon>Candidatus Scalinduaceae</taxon>
        <taxon>Candidatus Scalindua</taxon>
    </lineage>
</organism>
<dbReference type="AlphaFoldDB" id="A0A0B0ED45"/>
<protein>
    <submittedName>
        <fullName evidence="1">Uncharacterized protein</fullName>
    </submittedName>
</protein>
<accession>A0A0B0ED45</accession>
<evidence type="ECO:0000313" key="1">
    <source>
        <dbReference type="EMBL" id="KHE91147.1"/>
    </source>
</evidence>
<name>A0A0B0ED45_9BACT</name>
<sequence length="66" mass="7538">MKVLKGRNPFQLEWPYIGLIQMSGPFMFSVVINCVGGIKSLCKTAEVSDRCVEDKMEMIFHENIPM</sequence>
<dbReference type="EMBL" id="JRYO01000215">
    <property type="protein sequence ID" value="KHE91147.1"/>
    <property type="molecule type" value="Genomic_DNA"/>
</dbReference>
<dbReference type="Proteomes" id="UP000030652">
    <property type="component" value="Unassembled WGS sequence"/>
</dbReference>
<proteinExistence type="predicted"/>